<feature type="domain" description="Phage capsid-like C-terminal" evidence="3">
    <location>
        <begin position="125"/>
        <end position="397"/>
    </location>
</feature>
<dbReference type="InterPro" id="IPR024455">
    <property type="entry name" value="Phage_capsid"/>
</dbReference>
<gene>
    <name evidence="4" type="ORF">ACFPPC_09340</name>
</gene>
<protein>
    <submittedName>
        <fullName evidence="4">Phage major capsid protein</fullName>
    </submittedName>
</protein>
<evidence type="ECO:0000256" key="1">
    <source>
        <dbReference type="ARBA" id="ARBA00004328"/>
    </source>
</evidence>
<comment type="subcellular location">
    <subcellularLocation>
        <location evidence="1">Virion</location>
    </subcellularLocation>
</comment>
<dbReference type="RefSeq" id="WP_377007683.1">
    <property type="nucleotide sequence ID" value="NZ_JBHSLV010000016.1"/>
</dbReference>
<name>A0ABW0H8K3_9HYPH</name>
<organism evidence="4 5">
    <name type="scientific">Bosea vestrisii</name>
    <dbReference type="NCBI Taxonomy" id="151416"/>
    <lineage>
        <taxon>Bacteria</taxon>
        <taxon>Pseudomonadati</taxon>
        <taxon>Pseudomonadota</taxon>
        <taxon>Alphaproteobacteria</taxon>
        <taxon>Hyphomicrobiales</taxon>
        <taxon>Boseaceae</taxon>
        <taxon>Bosea</taxon>
    </lineage>
</organism>
<dbReference type="SUPFAM" id="SSF56563">
    <property type="entry name" value="Major capsid protein gp5"/>
    <property type="match status" value="1"/>
</dbReference>
<dbReference type="InterPro" id="IPR054612">
    <property type="entry name" value="Phage_capsid-like_C"/>
</dbReference>
<reference evidence="5" key="1">
    <citation type="journal article" date="2019" name="Int. J. Syst. Evol. Microbiol.">
        <title>The Global Catalogue of Microorganisms (GCM) 10K type strain sequencing project: providing services to taxonomists for standard genome sequencing and annotation.</title>
        <authorList>
            <consortium name="The Broad Institute Genomics Platform"/>
            <consortium name="The Broad Institute Genome Sequencing Center for Infectious Disease"/>
            <person name="Wu L."/>
            <person name="Ma J."/>
        </authorList>
    </citation>
    <scope>NUCLEOTIDE SEQUENCE [LARGE SCALE GENOMIC DNA]</scope>
    <source>
        <strain evidence="5">CGMCC 1.16326</strain>
    </source>
</reference>
<dbReference type="Gene3D" id="3.30.2400.10">
    <property type="entry name" value="Major capsid protein gp5"/>
    <property type="match status" value="1"/>
</dbReference>
<evidence type="ECO:0000259" key="3">
    <source>
        <dbReference type="Pfam" id="PF05065"/>
    </source>
</evidence>
<sequence length="421" mass="44819">MAALLMETFGNPIANPQLIYQRTMDIVEEAIDGRSAKRNQDDFLAGAALAAIALHDQAKGASEPEPAKAKETPAQVLARLKLAGSPVRFATFGEQVHAAIRGASGEGVFDNRLVAANSEFGGAEGGFLVQPEFAAALMRSAIEETILARLCDRRRNGRGRAGLTLPMIDETSRADGSRLGGVRANWLREGQAIDVSRPRYAELNLTPQKLAVVVWVTEELFADAVGFEDHLQAVIRSELAYVVDQAIVAGTGAGEPLGFLNAPATISVAKESGQAAGTIVAQNVRKMWKTLPVASRRRAVWIANEDAETAVEEAIGGTAAYQPAGTNGSVYPLVYGRPLIAMEQAPPLGQPGDLSVVDLSQYLLLDLGIRAAASFHVRFVEDEVLVRLIWRGDGAPAWRSSVASANGSGDRSPFVTLQART</sequence>
<proteinExistence type="predicted"/>
<dbReference type="Pfam" id="PF05065">
    <property type="entry name" value="Phage_capsid"/>
    <property type="match status" value="1"/>
</dbReference>
<accession>A0ABW0H8K3</accession>
<evidence type="ECO:0000313" key="5">
    <source>
        <dbReference type="Proteomes" id="UP001596104"/>
    </source>
</evidence>
<dbReference type="EMBL" id="JBHSLV010000016">
    <property type="protein sequence ID" value="MFC5392836.1"/>
    <property type="molecule type" value="Genomic_DNA"/>
</dbReference>
<keyword evidence="5" id="KW-1185">Reference proteome</keyword>
<dbReference type="NCBIfam" id="TIGR01554">
    <property type="entry name" value="major_cap_HK97"/>
    <property type="match status" value="1"/>
</dbReference>
<comment type="caution">
    <text evidence="4">The sequence shown here is derived from an EMBL/GenBank/DDBJ whole genome shotgun (WGS) entry which is preliminary data.</text>
</comment>
<evidence type="ECO:0000256" key="2">
    <source>
        <dbReference type="SAM" id="MobiDB-lite"/>
    </source>
</evidence>
<dbReference type="Proteomes" id="UP001596104">
    <property type="component" value="Unassembled WGS sequence"/>
</dbReference>
<feature type="region of interest" description="Disordered" evidence="2">
    <location>
        <begin position="401"/>
        <end position="421"/>
    </location>
</feature>
<evidence type="ECO:0000313" key="4">
    <source>
        <dbReference type="EMBL" id="MFC5392836.1"/>
    </source>
</evidence>